<dbReference type="InterPro" id="IPR013785">
    <property type="entry name" value="Aldolase_TIM"/>
</dbReference>
<keyword evidence="2" id="KW-1185">Reference proteome</keyword>
<dbReference type="Gene3D" id="3.20.20.70">
    <property type="entry name" value="Aldolase class I"/>
    <property type="match status" value="1"/>
</dbReference>
<dbReference type="AlphaFoldDB" id="A0A9K3GRP6"/>
<evidence type="ECO:0000313" key="2">
    <source>
        <dbReference type="Proteomes" id="UP000265618"/>
    </source>
</evidence>
<organism evidence="1 2">
    <name type="scientific">Kipferlia bialata</name>
    <dbReference type="NCBI Taxonomy" id="797122"/>
    <lineage>
        <taxon>Eukaryota</taxon>
        <taxon>Metamonada</taxon>
        <taxon>Carpediemonas-like organisms</taxon>
        <taxon>Kipferlia</taxon>
    </lineage>
</organism>
<dbReference type="Proteomes" id="UP000265618">
    <property type="component" value="Unassembled WGS sequence"/>
</dbReference>
<name>A0A9K3GRP6_9EUKA</name>
<accession>A0A9K3GRP6</accession>
<sequence length="31" mass="3528">VNEVVLDTIGDGVYIRGIVEYSNICDKNCYY</sequence>
<comment type="caution">
    <text evidence="1">The sequence shown here is derived from an EMBL/GenBank/DDBJ whole genome shotgun (WGS) entry which is preliminary data.</text>
</comment>
<gene>
    <name evidence="1" type="ORF">KIPB_016757</name>
</gene>
<reference evidence="1 2" key="1">
    <citation type="journal article" date="2018" name="PLoS ONE">
        <title>The draft genome of Kipferlia bialata reveals reductive genome evolution in fornicate parasites.</title>
        <authorList>
            <person name="Tanifuji G."/>
            <person name="Takabayashi S."/>
            <person name="Kume K."/>
            <person name="Takagi M."/>
            <person name="Nakayama T."/>
            <person name="Kamikawa R."/>
            <person name="Inagaki Y."/>
            <person name="Hashimoto T."/>
        </authorList>
    </citation>
    <scope>NUCLEOTIDE SEQUENCE [LARGE SCALE GENOMIC DNA]</scope>
    <source>
        <strain evidence="1">NY0173</strain>
    </source>
</reference>
<evidence type="ECO:0000313" key="1">
    <source>
        <dbReference type="EMBL" id="GIQ92788.1"/>
    </source>
</evidence>
<protein>
    <submittedName>
        <fullName evidence="1">Uncharacterized protein</fullName>
    </submittedName>
</protein>
<feature type="non-terminal residue" evidence="1">
    <location>
        <position position="1"/>
    </location>
</feature>
<proteinExistence type="predicted"/>
<feature type="non-terminal residue" evidence="1">
    <location>
        <position position="31"/>
    </location>
</feature>
<dbReference type="EMBL" id="BDIP01010551">
    <property type="protein sequence ID" value="GIQ92788.1"/>
    <property type="molecule type" value="Genomic_DNA"/>
</dbReference>